<proteinExistence type="predicted"/>
<reference evidence="1" key="1">
    <citation type="submission" date="2018-02" db="EMBL/GenBank/DDBJ databases">
        <title>Rhizophora mucronata_Transcriptome.</title>
        <authorList>
            <person name="Meera S.P."/>
            <person name="Sreeshan A."/>
            <person name="Augustine A."/>
        </authorList>
    </citation>
    <scope>NUCLEOTIDE SEQUENCE</scope>
    <source>
        <tissue evidence="1">Leaf</tissue>
    </source>
</reference>
<sequence>MYVTPLQLHLDEKPFINMELPQFFLSLVVKNREKGHFGASFSRHQVNHWKINLVH</sequence>
<name>A0A2P2PGL8_RHIMU</name>
<accession>A0A2P2PGL8</accession>
<dbReference type="EMBL" id="GGEC01073337">
    <property type="protein sequence ID" value="MBX53821.1"/>
    <property type="molecule type" value="Transcribed_RNA"/>
</dbReference>
<organism evidence="1">
    <name type="scientific">Rhizophora mucronata</name>
    <name type="common">Asiatic mangrove</name>
    <dbReference type="NCBI Taxonomy" id="61149"/>
    <lineage>
        <taxon>Eukaryota</taxon>
        <taxon>Viridiplantae</taxon>
        <taxon>Streptophyta</taxon>
        <taxon>Embryophyta</taxon>
        <taxon>Tracheophyta</taxon>
        <taxon>Spermatophyta</taxon>
        <taxon>Magnoliopsida</taxon>
        <taxon>eudicotyledons</taxon>
        <taxon>Gunneridae</taxon>
        <taxon>Pentapetalae</taxon>
        <taxon>rosids</taxon>
        <taxon>fabids</taxon>
        <taxon>Malpighiales</taxon>
        <taxon>Rhizophoraceae</taxon>
        <taxon>Rhizophora</taxon>
    </lineage>
</organism>
<protein>
    <submittedName>
        <fullName evidence="1">Uncharacterized protein</fullName>
    </submittedName>
</protein>
<evidence type="ECO:0000313" key="1">
    <source>
        <dbReference type="EMBL" id="MBX53821.1"/>
    </source>
</evidence>
<dbReference type="AlphaFoldDB" id="A0A2P2PGL8"/>